<dbReference type="KEGG" id="ppsr:I6J18_11960"/>
<accession>A0A974NIW5</accession>
<dbReference type="AlphaFoldDB" id="A0A974NIW5"/>
<protein>
    <submittedName>
        <fullName evidence="1">Uncharacterized protein</fullName>
    </submittedName>
</protein>
<name>A0A974NIW5_PERPY</name>
<gene>
    <name evidence="1" type="ORF">I6J18_11960</name>
</gene>
<reference evidence="1 2" key="1">
    <citation type="submission" date="2021-01" db="EMBL/GenBank/DDBJ databases">
        <title>FDA dAtabase for Regulatory Grade micrObial Sequences (FDA-ARGOS): Supporting development and validation of Infectious Disease Dx tests.</title>
        <authorList>
            <person name="Nelson B."/>
            <person name="Plummer A."/>
            <person name="Tallon L."/>
            <person name="Sadzewicz L."/>
            <person name="Zhao X."/>
            <person name="Boylan J."/>
            <person name="Ott S."/>
            <person name="Bowen H."/>
            <person name="Vavikolanu K."/>
            <person name="Mehta A."/>
            <person name="Aluvathingal J."/>
            <person name="Nadendla S."/>
            <person name="Myers T."/>
            <person name="Yan Y."/>
            <person name="Sichtig H."/>
        </authorList>
    </citation>
    <scope>NUCLEOTIDE SEQUENCE [LARGE SCALE GENOMIC DNA]</scope>
    <source>
        <strain evidence="1 2">FDAARGOS_1161</strain>
    </source>
</reference>
<organism evidence="1 2">
    <name type="scientific">Peribacillus psychrosaccharolyticus</name>
    <name type="common">Bacillus psychrosaccharolyticus</name>
    <dbReference type="NCBI Taxonomy" id="1407"/>
    <lineage>
        <taxon>Bacteria</taxon>
        <taxon>Bacillati</taxon>
        <taxon>Bacillota</taxon>
        <taxon>Bacilli</taxon>
        <taxon>Bacillales</taxon>
        <taxon>Bacillaceae</taxon>
        <taxon>Peribacillus</taxon>
    </lineage>
</organism>
<keyword evidence="2" id="KW-1185">Reference proteome</keyword>
<evidence type="ECO:0000313" key="2">
    <source>
        <dbReference type="Proteomes" id="UP000595254"/>
    </source>
</evidence>
<dbReference type="RefSeq" id="WP_040376160.1">
    <property type="nucleotide sequence ID" value="NZ_CP068053.1"/>
</dbReference>
<dbReference type="EMBL" id="CP068053">
    <property type="protein sequence ID" value="QQS98484.1"/>
    <property type="molecule type" value="Genomic_DNA"/>
</dbReference>
<dbReference type="Proteomes" id="UP000595254">
    <property type="component" value="Chromosome"/>
</dbReference>
<evidence type="ECO:0000313" key="1">
    <source>
        <dbReference type="EMBL" id="QQS98484.1"/>
    </source>
</evidence>
<sequence>MNEPEELFTVIPNVICLKCGNKGAVQPYGKYYPDGVGELADQYKSFESVKDKPYMSAAMGFGGTLPSRCLNCGNTGLIDIAGLEGYKQAFKTVHK</sequence>
<proteinExistence type="predicted"/>